<organism evidence="1 2">
    <name type="scientific">Aquimarina aggregata</name>
    <dbReference type="NCBI Taxonomy" id="1642818"/>
    <lineage>
        <taxon>Bacteria</taxon>
        <taxon>Pseudomonadati</taxon>
        <taxon>Bacteroidota</taxon>
        <taxon>Flavobacteriia</taxon>
        <taxon>Flavobacteriales</taxon>
        <taxon>Flavobacteriaceae</taxon>
        <taxon>Aquimarina</taxon>
    </lineage>
</organism>
<dbReference type="RefSeq" id="WP_066308214.1">
    <property type="nucleotide sequence ID" value="NZ_LQRT01000001.1"/>
</dbReference>
<gene>
    <name evidence="1" type="ORF">AWE51_16305</name>
</gene>
<accession>A0A163D1F0</accession>
<dbReference type="STRING" id="1642818.AWE51_16305"/>
<name>A0A163D1F0_9FLAO</name>
<proteinExistence type="predicted"/>
<dbReference type="AlphaFoldDB" id="A0A163D1F0"/>
<sequence length="168" mass="20129">MYTKNNAVEFVKELQIKLGNSTKLVDSFESIDYIFYCFIDSRTDRFSIYSNFPRKYDNKDPLQEIFYVVYSYFIAGSCKIYDLETLSKERRGVGTLGLKYFEKNICLFYKNKLKKITGNLIYHPIRYKDMSKDEVFYKLKNFYQKNGYSVVMNLDTIEHKNPYIEKLL</sequence>
<evidence type="ECO:0000313" key="2">
    <source>
        <dbReference type="Proteomes" id="UP000076715"/>
    </source>
</evidence>
<protein>
    <submittedName>
        <fullName evidence="1">Uncharacterized protein</fullName>
    </submittedName>
</protein>
<reference evidence="1 2" key="1">
    <citation type="submission" date="2016-01" db="EMBL/GenBank/DDBJ databases">
        <title>The draft genome sequence of Aquimarina sp. RZW4-3-2.</title>
        <authorList>
            <person name="Wang Y."/>
        </authorList>
    </citation>
    <scope>NUCLEOTIDE SEQUENCE [LARGE SCALE GENOMIC DNA]</scope>
    <source>
        <strain evidence="1 2">RZW4-3-2</strain>
    </source>
</reference>
<comment type="caution">
    <text evidence="1">The sequence shown here is derived from an EMBL/GenBank/DDBJ whole genome shotgun (WGS) entry which is preliminary data.</text>
</comment>
<dbReference type="Proteomes" id="UP000076715">
    <property type="component" value="Unassembled WGS sequence"/>
</dbReference>
<dbReference type="EMBL" id="LQRT01000001">
    <property type="protein sequence ID" value="KZS42924.1"/>
    <property type="molecule type" value="Genomic_DNA"/>
</dbReference>
<evidence type="ECO:0000313" key="1">
    <source>
        <dbReference type="EMBL" id="KZS42924.1"/>
    </source>
</evidence>
<keyword evidence="2" id="KW-1185">Reference proteome</keyword>